<feature type="domain" description="Sec23/Sec24 beta-sandwich" evidence="15">
    <location>
        <begin position="636"/>
        <end position="720"/>
    </location>
</feature>
<dbReference type="Gene3D" id="3.40.50.410">
    <property type="entry name" value="von Willebrand factor, type A domain"/>
    <property type="match status" value="1"/>
</dbReference>
<evidence type="ECO:0000256" key="9">
    <source>
        <dbReference type="ARBA" id="ARBA00025471"/>
    </source>
</evidence>
<dbReference type="Gene3D" id="2.60.40.1670">
    <property type="entry name" value="beta-sandwich domain of Sec23/24"/>
    <property type="match status" value="1"/>
</dbReference>
<evidence type="ECO:0000256" key="2">
    <source>
        <dbReference type="ARBA" id="ARBA00004299"/>
    </source>
</evidence>
<feature type="domain" description="Zinc finger Sec23/Sec24-type" evidence="12">
    <location>
        <begin position="305"/>
        <end position="343"/>
    </location>
</feature>
<evidence type="ECO:0000259" key="13">
    <source>
        <dbReference type="Pfam" id="PF04811"/>
    </source>
</evidence>
<evidence type="ECO:0000259" key="14">
    <source>
        <dbReference type="Pfam" id="PF04815"/>
    </source>
</evidence>
<evidence type="ECO:0000256" key="8">
    <source>
        <dbReference type="ARBA" id="ARBA00023329"/>
    </source>
</evidence>
<evidence type="ECO:0000256" key="7">
    <source>
        <dbReference type="ARBA" id="ARBA00022927"/>
    </source>
</evidence>
<dbReference type="InterPro" id="IPR012990">
    <property type="entry name" value="Beta-sandwich_Sec23_24"/>
</dbReference>
<dbReference type="EMBL" id="JAKIXB020000029">
    <property type="protein sequence ID" value="KAL1596287.1"/>
    <property type="molecule type" value="Genomic_DNA"/>
</dbReference>
<evidence type="ECO:0000256" key="4">
    <source>
        <dbReference type="ARBA" id="ARBA00008334"/>
    </source>
</evidence>
<feature type="compositionally biased region" description="Polar residues" evidence="10">
    <location>
        <begin position="57"/>
        <end position="69"/>
    </location>
</feature>
<keyword evidence="5" id="KW-0813">Transport</keyword>
<evidence type="ECO:0000256" key="6">
    <source>
        <dbReference type="ARBA" id="ARBA00022892"/>
    </source>
</evidence>
<evidence type="ECO:0000256" key="3">
    <source>
        <dbReference type="ARBA" id="ARBA00004397"/>
    </source>
</evidence>
<dbReference type="InterPro" id="IPR036465">
    <property type="entry name" value="vWFA_dom_sf"/>
</dbReference>
<evidence type="ECO:0000259" key="11">
    <source>
        <dbReference type="Pfam" id="PF00626"/>
    </source>
</evidence>
<dbReference type="SUPFAM" id="SSF81995">
    <property type="entry name" value="beta-sandwich domain of Sec23/24"/>
    <property type="match status" value="1"/>
</dbReference>
<dbReference type="InterPro" id="IPR006900">
    <property type="entry name" value="Sec23/24_helical_dom"/>
</dbReference>
<dbReference type="Pfam" id="PF04815">
    <property type="entry name" value="Sec23_helical"/>
    <property type="match status" value="1"/>
</dbReference>
<dbReference type="InterPro" id="IPR050550">
    <property type="entry name" value="SEC23_SEC24_subfamily"/>
</dbReference>
<comment type="subcellular location">
    <subcellularLocation>
        <location evidence="2">Cytoplasmic vesicle</location>
        <location evidence="2">COPII-coated vesicle membrane</location>
        <topology evidence="2">Peripheral membrane protein</topology>
        <orientation evidence="2">Cytoplasmic side</orientation>
    </subcellularLocation>
    <subcellularLocation>
        <location evidence="3">Endoplasmic reticulum membrane</location>
        <topology evidence="3">Peripheral membrane protein</topology>
        <orientation evidence="3">Cytoplasmic side</orientation>
    </subcellularLocation>
    <subcellularLocation>
        <location evidence="1">Golgi apparatus membrane</location>
        <topology evidence="1">Peripheral membrane protein</topology>
        <orientation evidence="1">Cytoplasmic side</orientation>
    </subcellularLocation>
</comment>
<dbReference type="Proteomes" id="UP001521222">
    <property type="component" value="Unassembled WGS sequence"/>
</dbReference>
<evidence type="ECO:0000313" key="16">
    <source>
        <dbReference type="EMBL" id="KAL1596287.1"/>
    </source>
</evidence>
<keyword evidence="7" id="KW-0653">Protein transport</keyword>
<dbReference type="Pfam" id="PF04810">
    <property type="entry name" value="zf-Sec23_Sec24"/>
    <property type="match status" value="1"/>
</dbReference>
<dbReference type="Pfam" id="PF08033">
    <property type="entry name" value="Sec23_BS"/>
    <property type="match status" value="1"/>
</dbReference>
<feature type="compositionally biased region" description="Polar residues" evidence="10">
    <location>
        <begin position="130"/>
        <end position="148"/>
    </location>
</feature>
<dbReference type="SUPFAM" id="SSF82754">
    <property type="entry name" value="C-terminal, gelsolin-like domain of Sec23/24"/>
    <property type="match status" value="1"/>
</dbReference>
<dbReference type="Pfam" id="PF04811">
    <property type="entry name" value="Sec23_trunk"/>
    <property type="match status" value="1"/>
</dbReference>
<keyword evidence="6" id="KW-0931">ER-Golgi transport</keyword>
<dbReference type="SUPFAM" id="SSF82919">
    <property type="entry name" value="Zn-finger domain of Sec23/24"/>
    <property type="match status" value="1"/>
</dbReference>
<reference evidence="16 17" key="1">
    <citation type="submission" date="2024-02" db="EMBL/GenBank/DDBJ databases">
        <title>De novo assembly and annotation of 12 fungi associated with fruit tree decline syndrome in Ontario, Canada.</title>
        <authorList>
            <person name="Sulman M."/>
            <person name="Ellouze W."/>
            <person name="Ilyukhin E."/>
        </authorList>
    </citation>
    <scope>NUCLEOTIDE SEQUENCE [LARGE SCALE GENOMIC DNA]</scope>
    <source>
        <strain evidence="16 17">M97-236</strain>
    </source>
</reference>
<comment type="similarity">
    <text evidence="4">Belongs to the SEC23/SEC24 family. SEC24 subfamily.</text>
</comment>
<accession>A0ABR3QVW4</accession>
<dbReference type="InterPro" id="IPR007123">
    <property type="entry name" value="Gelsolin-like_dom"/>
</dbReference>
<dbReference type="InterPro" id="IPR036175">
    <property type="entry name" value="Sec23/24_helical_dom_sf"/>
</dbReference>
<evidence type="ECO:0000256" key="5">
    <source>
        <dbReference type="ARBA" id="ARBA00022448"/>
    </source>
</evidence>
<dbReference type="InterPro" id="IPR006895">
    <property type="entry name" value="Znf_Sec23_Sec24"/>
</dbReference>
<gene>
    <name evidence="16" type="primary">SFB3</name>
    <name evidence="16" type="ORF">SLS59_007987</name>
</gene>
<dbReference type="PANTHER" id="PTHR13803:SF4">
    <property type="entry name" value="SECRETORY 24CD, ISOFORM C"/>
    <property type="match status" value="1"/>
</dbReference>
<feature type="domain" description="Sec23/Sec24 trunk" evidence="13">
    <location>
        <begin position="384"/>
        <end position="629"/>
    </location>
</feature>
<dbReference type="InterPro" id="IPR029006">
    <property type="entry name" value="ADF-H/Gelsolin-like_dom_sf"/>
</dbReference>
<feature type="region of interest" description="Disordered" evidence="10">
    <location>
        <begin position="190"/>
        <end position="216"/>
    </location>
</feature>
<evidence type="ECO:0000313" key="17">
    <source>
        <dbReference type="Proteomes" id="UP001521222"/>
    </source>
</evidence>
<proteinExistence type="inferred from homology"/>
<dbReference type="InterPro" id="IPR036180">
    <property type="entry name" value="Gelsolin-like_dom_sf"/>
</dbReference>
<keyword evidence="8" id="KW-0968">Cytoplasmic vesicle</keyword>
<sequence length="1020" mass="111718">MSDPFMYHVQGQGSPNPNAPPRKDDPTRWRPPVAASPAGYQQGGSPYTQAGAPQYGSPAQPQQPVQQESYFPPQASPLINQAGSYQSDSHANMLATQMGGMALGGEATPDHRRKKKDRHAYHNLEGPGGSTQVFNGMQQPGTPSQFSPQVGGPQWQEPQITPAMNQFPAATPLFTPGSVATPIQHAARAHTPQPGTAVGSAQGKVDPESIPSIPRSRDAPAKYYLEHVYPTMEHHIPPPATVPFVAYDQGNSSPKFARLTLNNIPISAESLAATALPLGLILQPLATLQEGETPVPVLDFGETGPPRCRRCRAYINPFMQFKAGGNKMECNMCNFPNDVPGEYFAPTDASGARVDRLQRPELTLGTVDYVVPKEYWGQKEPVGLRYLFLIDVTAESVERGFLDGFCSGVLSALYNESSEETEDTENPVKIPKGAKVGIVTYDKEMHFYNLSPKLTTAQMLVMPDLEEPFLPFTEGLFVDPLESRNVITSLLTSLPNMFREFRHPEPALLPTLNSAVAALTATGGKIICSLGALPTYGPGKLFMRDDGNVHNTDAERKLLKTEHPGFTAVAKKMVESGVGCDFFLAAPSGGYLDIATIGHVSATTGGEVFYYPNFHSPRDNLKLSKEITHTVTRETGYQALMKVRCSNGLQVSGYHGNYFHHSFGADLEFGTIDADKAIGVLFSYDGKLDPKLDAHFQSALLYTTASGERRVRCSNIVASVSQSAGECMKFVDQDAVISIIAKEACARMTEKSLKDIRGALTEKTVDILAGYRKNFTGNSPPGQLVLPENLKEFSMYMLGLIKSRAFKAGKEPTDRRVHDMRLIRSMGPLELSLYLYPRIIAVHDLDPADGFANENGHLRMPSGVRASFSKVDEGGVYIVDNGQICLLWIHAHVNPNLLIDLFGPDYDSLKSLDPFASSLPVLDTHLNAQVRNILQYLEGNRASKGMSVQLARQGLDGAEYEFARLLYEDRNNEAQSYVDWLVHVHRHIQLELAGQRKKDSDNDNTSMGSQFVGLRTPYWG</sequence>
<evidence type="ECO:0000256" key="10">
    <source>
        <dbReference type="SAM" id="MobiDB-lite"/>
    </source>
</evidence>
<dbReference type="Pfam" id="PF00626">
    <property type="entry name" value="Gelsolin"/>
    <property type="match status" value="1"/>
</dbReference>
<comment type="caution">
    <text evidence="16">The sequence shown here is derived from an EMBL/GenBank/DDBJ whole genome shotgun (WGS) entry which is preliminary data.</text>
</comment>
<keyword evidence="17" id="KW-1185">Reference proteome</keyword>
<dbReference type="Gene3D" id="3.40.20.10">
    <property type="entry name" value="Severin"/>
    <property type="match status" value="1"/>
</dbReference>
<dbReference type="SUPFAM" id="SSF53300">
    <property type="entry name" value="vWA-like"/>
    <property type="match status" value="1"/>
</dbReference>
<dbReference type="SUPFAM" id="SSF81811">
    <property type="entry name" value="Helical domain of Sec23/24"/>
    <property type="match status" value="1"/>
</dbReference>
<name>A0ABR3QVW4_9PLEO</name>
<feature type="region of interest" description="Disordered" evidence="10">
    <location>
        <begin position="121"/>
        <end position="154"/>
    </location>
</feature>
<feature type="domain" description="Sec23/Sec24 helical" evidence="14">
    <location>
        <begin position="732"/>
        <end position="831"/>
    </location>
</feature>
<evidence type="ECO:0000259" key="15">
    <source>
        <dbReference type="Pfam" id="PF08033"/>
    </source>
</evidence>
<feature type="region of interest" description="Disordered" evidence="10">
    <location>
        <begin position="1"/>
        <end position="75"/>
    </location>
</feature>
<feature type="domain" description="Gelsolin-like" evidence="11">
    <location>
        <begin position="860"/>
        <end position="932"/>
    </location>
</feature>
<organism evidence="16 17">
    <name type="scientific">Nothophoma quercina</name>
    <dbReference type="NCBI Taxonomy" id="749835"/>
    <lineage>
        <taxon>Eukaryota</taxon>
        <taxon>Fungi</taxon>
        <taxon>Dikarya</taxon>
        <taxon>Ascomycota</taxon>
        <taxon>Pezizomycotina</taxon>
        <taxon>Dothideomycetes</taxon>
        <taxon>Pleosporomycetidae</taxon>
        <taxon>Pleosporales</taxon>
        <taxon>Pleosporineae</taxon>
        <taxon>Didymellaceae</taxon>
        <taxon>Nothophoma</taxon>
    </lineage>
</organism>
<evidence type="ECO:0000256" key="1">
    <source>
        <dbReference type="ARBA" id="ARBA00004255"/>
    </source>
</evidence>
<dbReference type="Gene3D" id="2.30.30.380">
    <property type="entry name" value="Zn-finger domain of Sec23/24"/>
    <property type="match status" value="1"/>
</dbReference>
<protein>
    <submittedName>
        <fullName evidence="16">COPII coat Sec23p-Sfb3p heterodimer component</fullName>
    </submittedName>
</protein>
<dbReference type="PANTHER" id="PTHR13803">
    <property type="entry name" value="SEC24-RELATED PROTEIN"/>
    <property type="match status" value="1"/>
</dbReference>
<dbReference type="InterPro" id="IPR006896">
    <property type="entry name" value="Sec23/24_trunk_dom"/>
</dbReference>
<dbReference type="Gene3D" id="1.20.120.730">
    <property type="entry name" value="Sec23/Sec24 helical domain"/>
    <property type="match status" value="1"/>
</dbReference>
<comment type="function">
    <text evidence="9">Component of the coat protein complex II (COPII) which promotes the formation of transport vesicles from the endoplasmic reticulum (ER). The coat has two main functions, the physical deformation of the endoplasmic reticulum membrane into vesicles and the selection of cargo molecules.</text>
</comment>
<dbReference type="InterPro" id="IPR036174">
    <property type="entry name" value="Znf_Sec23_Sec24_sf"/>
</dbReference>
<evidence type="ECO:0000259" key="12">
    <source>
        <dbReference type="Pfam" id="PF04810"/>
    </source>
</evidence>